<evidence type="ECO:0000313" key="4">
    <source>
        <dbReference type="Proteomes" id="UP001169242"/>
    </source>
</evidence>
<sequence>MKVNGFRKRLYEARKAKKLSQLDVALELGVERARISEWENGKVDLRIETVIKLTRIYEDPEVYTLYMREEHGADDLVPSFPNTYQNFNDLRLLALDMQNEFNDVVEEIPKLMRIFRDGKIDDSEKVDYQHSLEQIQELFAVMFPIIIREGMQKKKALQDGNLERAYV</sequence>
<dbReference type="Proteomes" id="UP001169242">
    <property type="component" value="Unassembled WGS sequence"/>
</dbReference>
<evidence type="ECO:0000313" key="3">
    <source>
        <dbReference type="EMBL" id="MDA3731627.1"/>
    </source>
</evidence>
<dbReference type="AlphaFoldDB" id="A0AA42J0M7"/>
<dbReference type="EMBL" id="JAQIFT010000040">
    <property type="protein sequence ID" value="MDA3731627.1"/>
    <property type="molecule type" value="Genomic_DNA"/>
</dbReference>
<dbReference type="Pfam" id="PF01381">
    <property type="entry name" value="HTH_3"/>
    <property type="match status" value="1"/>
</dbReference>
<dbReference type="InterPro" id="IPR001387">
    <property type="entry name" value="Cro/C1-type_HTH"/>
</dbReference>
<evidence type="ECO:0000256" key="1">
    <source>
        <dbReference type="ARBA" id="ARBA00023125"/>
    </source>
</evidence>
<dbReference type="RefSeq" id="WP_271011989.1">
    <property type="nucleotide sequence ID" value="NZ_JAQIFT010000040.1"/>
</dbReference>
<dbReference type="GO" id="GO:0003677">
    <property type="term" value="F:DNA binding"/>
    <property type="evidence" value="ECO:0007669"/>
    <property type="project" value="UniProtKB-KW"/>
</dbReference>
<accession>A0AA42J0M7</accession>
<dbReference type="InterPro" id="IPR010982">
    <property type="entry name" value="Lambda_DNA-bd_dom_sf"/>
</dbReference>
<comment type="caution">
    <text evidence="3">The sequence shown here is derived from an EMBL/GenBank/DDBJ whole genome shotgun (WGS) entry which is preliminary data.</text>
</comment>
<dbReference type="CDD" id="cd00093">
    <property type="entry name" value="HTH_XRE"/>
    <property type="match status" value="1"/>
</dbReference>
<dbReference type="SUPFAM" id="SSF47413">
    <property type="entry name" value="lambda repressor-like DNA-binding domains"/>
    <property type="match status" value="1"/>
</dbReference>
<dbReference type="PROSITE" id="PS50943">
    <property type="entry name" value="HTH_CROC1"/>
    <property type="match status" value="1"/>
</dbReference>
<feature type="domain" description="HTH cro/C1-type" evidence="2">
    <location>
        <begin position="10"/>
        <end position="65"/>
    </location>
</feature>
<keyword evidence="4" id="KW-1185">Reference proteome</keyword>
<reference evidence="3" key="1">
    <citation type="journal article" date="2023" name="Int. J. Syst. Evol. Microbiol.">
        <title>&lt;i&gt;Holtiella tumoricola&lt;/i&gt; gen. nov. sp. nov., isolated from a human clinical sample.</title>
        <authorList>
            <person name="Allen-Vercoe E."/>
            <person name="Daigneault M.C."/>
            <person name="Vancuren S.J."/>
            <person name="Cochrane K."/>
            <person name="O'Neal L.L."/>
            <person name="Sankaranarayanan K."/>
            <person name="Lawson P.A."/>
        </authorList>
    </citation>
    <scope>NUCLEOTIDE SEQUENCE</scope>
    <source>
        <strain evidence="3">CC70A</strain>
    </source>
</reference>
<organism evidence="3 4">
    <name type="scientific">Holtiella tumoricola</name>
    <dbReference type="NCBI Taxonomy" id="3018743"/>
    <lineage>
        <taxon>Bacteria</taxon>
        <taxon>Bacillati</taxon>
        <taxon>Bacillota</taxon>
        <taxon>Clostridia</taxon>
        <taxon>Lachnospirales</taxon>
        <taxon>Cellulosilyticaceae</taxon>
        <taxon>Holtiella</taxon>
    </lineage>
</organism>
<dbReference type="SMART" id="SM00530">
    <property type="entry name" value="HTH_XRE"/>
    <property type="match status" value="1"/>
</dbReference>
<dbReference type="PANTHER" id="PTHR46558">
    <property type="entry name" value="TRACRIPTIONAL REGULATORY PROTEIN-RELATED-RELATED"/>
    <property type="match status" value="1"/>
</dbReference>
<evidence type="ECO:0000259" key="2">
    <source>
        <dbReference type="PROSITE" id="PS50943"/>
    </source>
</evidence>
<dbReference type="PANTHER" id="PTHR46558:SF4">
    <property type="entry name" value="DNA-BIDING PHAGE PROTEIN"/>
    <property type="match status" value="1"/>
</dbReference>
<protein>
    <submittedName>
        <fullName evidence="3">Helix-turn-helix transcriptional regulator</fullName>
    </submittedName>
</protein>
<dbReference type="Gene3D" id="1.10.260.40">
    <property type="entry name" value="lambda repressor-like DNA-binding domains"/>
    <property type="match status" value="1"/>
</dbReference>
<keyword evidence="1" id="KW-0238">DNA-binding</keyword>
<name>A0AA42J0M7_9FIRM</name>
<proteinExistence type="predicted"/>
<gene>
    <name evidence="3" type="ORF">PBV87_09080</name>
</gene>